<dbReference type="Proteomes" id="UP000053904">
    <property type="component" value="Unassembled WGS sequence"/>
</dbReference>
<proteinExistence type="predicted"/>
<dbReference type="EMBL" id="LGGO01000016">
    <property type="protein sequence ID" value="KUK77643.1"/>
    <property type="molecule type" value="Genomic_DNA"/>
</dbReference>
<evidence type="ECO:0000313" key="2">
    <source>
        <dbReference type="EMBL" id="KUK77643.1"/>
    </source>
</evidence>
<keyword evidence="1" id="KW-0812">Transmembrane</keyword>
<evidence type="ECO:0000256" key="1">
    <source>
        <dbReference type="SAM" id="Phobius"/>
    </source>
</evidence>
<reference evidence="3" key="1">
    <citation type="journal article" date="2015" name="MBio">
        <title>Genome-Resolved Metagenomic Analysis Reveals Roles for Candidate Phyla and Other Microbial Community Members in Biogeochemical Transformations in Oil Reservoirs.</title>
        <authorList>
            <person name="Hu P."/>
            <person name="Tom L."/>
            <person name="Singh A."/>
            <person name="Thomas B.C."/>
            <person name="Baker B.J."/>
            <person name="Piceno Y.M."/>
            <person name="Andersen G.L."/>
            <person name="Banfield J.F."/>
        </authorList>
    </citation>
    <scope>NUCLEOTIDE SEQUENCE [LARGE SCALE GENOMIC DNA]</scope>
</reference>
<gene>
    <name evidence="2" type="ORF">XD93_0192</name>
</gene>
<keyword evidence="1" id="KW-0472">Membrane</keyword>
<accession>A0A101HIV0</accession>
<dbReference type="AlphaFoldDB" id="A0A101HIV0"/>
<sequence>MSLIKKIIPILIILLVMSIAWIGFSIYFQKTGVDIDPNATNFTKPISPSFNLEVLEEVSTKTEESFPVSPSEFLELNQLD</sequence>
<protein>
    <submittedName>
        <fullName evidence="2">Uncharacterized protein</fullName>
    </submittedName>
</protein>
<feature type="transmembrane region" description="Helical" evidence="1">
    <location>
        <begin position="7"/>
        <end position="28"/>
    </location>
</feature>
<comment type="caution">
    <text evidence="2">The sequence shown here is derived from an EMBL/GenBank/DDBJ whole genome shotgun (WGS) entry which is preliminary data.</text>
</comment>
<organism evidence="2 3">
    <name type="scientific">candidate division WS6 bacterium 34_10</name>
    <dbReference type="NCBI Taxonomy" id="1641389"/>
    <lineage>
        <taxon>Bacteria</taxon>
        <taxon>Candidatus Dojkabacteria</taxon>
    </lineage>
</organism>
<evidence type="ECO:0000313" key="3">
    <source>
        <dbReference type="Proteomes" id="UP000053904"/>
    </source>
</evidence>
<name>A0A101HIV0_9BACT</name>
<keyword evidence="1" id="KW-1133">Transmembrane helix</keyword>